<dbReference type="Proteomes" id="UP000462055">
    <property type="component" value="Unassembled WGS sequence"/>
</dbReference>
<proteinExistence type="predicted"/>
<dbReference type="Gene3D" id="1.50.10.20">
    <property type="match status" value="1"/>
</dbReference>
<dbReference type="InterPro" id="IPR008930">
    <property type="entry name" value="Terpenoid_cyclase/PrenylTrfase"/>
</dbReference>
<evidence type="ECO:0000256" key="1">
    <source>
        <dbReference type="SAM" id="MobiDB-lite"/>
    </source>
</evidence>
<protein>
    <recommendedName>
        <fullName evidence="4">Terpene cyclase/mutase family protein</fullName>
    </recommendedName>
</protein>
<evidence type="ECO:0008006" key="4">
    <source>
        <dbReference type="Google" id="ProtNLM"/>
    </source>
</evidence>
<name>A0A6I4MR59_9ACTN</name>
<keyword evidence="3" id="KW-1185">Reference proteome</keyword>
<feature type="compositionally biased region" description="Polar residues" evidence="1">
    <location>
        <begin position="22"/>
        <end position="31"/>
    </location>
</feature>
<feature type="compositionally biased region" description="Basic residues" evidence="1">
    <location>
        <begin position="1"/>
        <end position="11"/>
    </location>
</feature>
<gene>
    <name evidence="2" type="ORF">F8568_040185</name>
</gene>
<dbReference type="SUPFAM" id="SSF48239">
    <property type="entry name" value="Terpenoid cyclases/Protein prenyltransferases"/>
    <property type="match status" value="1"/>
</dbReference>
<dbReference type="AlphaFoldDB" id="A0A6I4MR59"/>
<comment type="caution">
    <text evidence="2">The sequence shown here is derived from an EMBL/GenBank/DDBJ whole genome shotgun (WGS) entry which is preliminary data.</text>
</comment>
<evidence type="ECO:0000313" key="2">
    <source>
        <dbReference type="EMBL" id="MWA06464.1"/>
    </source>
</evidence>
<accession>A0A6I4MR59</accession>
<evidence type="ECO:0000313" key="3">
    <source>
        <dbReference type="Proteomes" id="UP000462055"/>
    </source>
</evidence>
<dbReference type="EMBL" id="WBMS02000051">
    <property type="protein sequence ID" value="MWA06464.1"/>
    <property type="molecule type" value="Genomic_DNA"/>
</dbReference>
<dbReference type="CDD" id="cd00688">
    <property type="entry name" value="ISOPREN_C2_like"/>
    <property type="match status" value="1"/>
</dbReference>
<reference evidence="2" key="1">
    <citation type="submission" date="2019-12" db="EMBL/GenBank/DDBJ databases">
        <title>Actinomadura physcomitrii sp. nov., a novel actinomycete isolated from moss [Physcomitrium sphaericum (Ludw) Fuernr].</title>
        <authorList>
            <person name="Zhuang X."/>
        </authorList>
    </citation>
    <scope>NUCLEOTIDE SEQUENCE [LARGE SCALE GENOMIC DNA]</scope>
    <source>
        <strain evidence="2">LD22</strain>
    </source>
</reference>
<sequence>MALIRNRRGGHSTHSEPGSACTDGSVNASSSTREHGRSLPACPPPGAGDLCGGRHSPGTRGVQNSTAWAHMRREGSTVNQTSQPPAPAPRAAPSAAAATATAAPVIDMAVLEARLSESLDVLRDTYAPAPGSGGGWYHELARPEPGTTATALGLLAFVEAGRPFEHFDAGLAFLAERQAASADALRDGGWATRTSLGMPVVEATGWIARFLARARCDLREDAPDLRRAYRWLLRNQNPDGGWGSLYGCASRVWQTCLALRALAQLNPYEPAVDRGVEWLTAGRTAHRPAWGPVPDAAPTVTHTAFVLVTLAEARPGLRTERLLDAYDWLLAHLDPDDDHTWIETYEVSPHGLGSRPVWRLALWHYGLPIALTALLRDPRGPHGPTIARAFRTLVRGEVADPRLGGPPGGGRTSLWTLWWRLETLIALSRVPLAGSADVLHWYPDATVVQRAHARERPVAALLPHRRLVDPVALVRRHWPALVLGSVCVSSAFGVTLGAWGWRDFWLSVIVPIVLAGVDESLKRRRTPRGPPPAAP</sequence>
<organism evidence="2 3">
    <name type="scientific">Actinomadura physcomitrii</name>
    <dbReference type="NCBI Taxonomy" id="2650748"/>
    <lineage>
        <taxon>Bacteria</taxon>
        <taxon>Bacillati</taxon>
        <taxon>Actinomycetota</taxon>
        <taxon>Actinomycetes</taxon>
        <taxon>Streptosporangiales</taxon>
        <taxon>Thermomonosporaceae</taxon>
        <taxon>Actinomadura</taxon>
    </lineage>
</organism>
<feature type="region of interest" description="Disordered" evidence="1">
    <location>
        <begin position="1"/>
        <end position="95"/>
    </location>
</feature>